<keyword evidence="1" id="KW-0862">Zinc</keyword>
<feature type="coiled-coil region" evidence="2">
    <location>
        <begin position="118"/>
        <end position="145"/>
    </location>
</feature>
<feature type="domain" description="B box-type" evidence="3">
    <location>
        <begin position="8"/>
        <end position="45"/>
    </location>
</feature>
<dbReference type="Gene3D" id="2.120.10.30">
    <property type="entry name" value="TolB, C-terminal domain"/>
    <property type="match status" value="1"/>
</dbReference>
<dbReference type="Gene3D" id="3.30.160.60">
    <property type="entry name" value="Classic Zinc Finger"/>
    <property type="match status" value="1"/>
</dbReference>
<accession>A0AA88YS95</accession>
<dbReference type="InterPro" id="IPR047153">
    <property type="entry name" value="TRIM45/56/19-like"/>
</dbReference>
<evidence type="ECO:0000313" key="5">
    <source>
        <dbReference type="Proteomes" id="UP001186944"/>
    </source>
</evidence>
<keyword evidence="1" id="KW-0863">Zinc-finger</keyword>
<evidence type="ECO:0000259" key="3">
    <source>
        <dbReference type="PROSITE" id="PS50119"/>
    </source>
</evidence>
<protein>
    <recommendedName>
        <fullName evidence="3">B box-type domain-containing protein</fullName>
    </recommendedName>
</protein>
<dbReference type="SUPFAM" id="SSF63829">
    <property type="entry name" value="Calcium-dependent phosphotriesterase"/>
    <property type="match status" value="1"/>
</dbReference>
<sequence length="479" mass="55003">MATTELQSAVPMCKHHTKEELDSYCFTCKLRICEECCRGEHKDHNWRRSKKAAREIRENSHARCENIEGMISGLEQNEEDRETEADIERIDKLKVEFISFIDDLAEDMKTKRRGQKSQRTLTKELEKLRKMLNFYKNEVELVKDNVTLEVEEELHILQENISSLSIQSGRKKLKFREGKLSPDALQYMFGDVVEDKSDSKVKIIEKSHFTHVDDSAFTRSIVPVTCNEALVYRYKSTQIDHVDMTGRVIKERKLPTECADFIMMDNDIIYTHFGDKMIRRISASGTVSDVISTAPLHPSGISTSRDGGILVTLCDCYIKDITTSSKGEILQITSKGGITQRYGHTEGHTDRVLVNPYRVAQNVNMDLCVVDVIDKEIRVRLVVLSIKGHRKFSYTGQQSLKEKFVSDDVVCDHRGRILVTDLYNHAVHLLSEDGHFLGLILTKQSPLWRPRCMGLHCDTLWVGCEKGVVRVYKYNDNTY</sequence>
<dbReference type="Proteomes" id="UP001186944">
    <property type="component" value="Unassembled WGS sequence"/>
</dbReference>
<dbReference type="PANTHER" id="PTHR25462:SF296">
    <property type="entry name" value="MEIOTIC P26, ISOFORM F"/>
    <property type="match status" value="1"/>
</dbReference>
<dbReference type="AlphaFoldDB" id="A0AA88YS95"/>
<evidence type="ECO:0000313" key="4">
    <source>
        <dbReference type="EMBL" id="KAK3106653.1"/>
    </source>
</evidence>
<proteinExistence type="predicted"/>
<comment type="caution">
    <text evidence="4">The sequence shown here is derived from an EMBL/GenBank/DDBJ whole genome shotgun (WGS) entry which is preliminary data.</text>
</comment>
<dbReference type="InterPro" id="IPR000315">
    <property type="entry name" value="Znf_B-box"/>
</dbReference>
<reference evidence="4" key="1">
    <citation type="submission" date="2019-08" db="EMBL/GenBank/DDBJ databases">
        <title>The improved chromosome-level genome for the pearl oyster Pinctada fucata martensii using PacBio sequencing and Hi-C.</title>
        <authorList>
            <person name="Zheng Z."/>
        </authorList>
    </citation>
    <scope>NUCLEOTIDE SEQUENCE</scope>
    <source>
        <strain evidence="4">ZZ-2019</strain>
        <tissue evidence="4">Adductor muscle</tissue>
    </source>
</reference>
<dbReference type="PROSITE" id="PS50119">
    <property type="entry name" value="ZF_BBOX"/>
    <property type="match status" value="1"/>
</dbReference>
<dbReference type="EMBL" id="VSWD01000003">
    <property type="protein sequence ID" value="KAK3106653.1"/>
    <property type="molecule type" value="Genomic_DNA"/>
</dbReference>
<keyword evidence="2" id="KW-0175">Coiled coil</keyword>
<dbReference type="InterPro" id="IPR011042">
    <property type="entry name" value="6-blade_b-propeller_TolB-like"/>
</dbReference>
<keyword evidence="5" id="KW-1185">Reference proteome</keyword>
<organism evidence="4 5">
    <name type="scientific">Pinctada imbricata</name>
    <name type="common">Atlantic pearl-oyster</name>
    <name type="synonym">Pinctada martensii</name>
    <dbReference type="NCBI Taxonomy" id="66713"/>
    <lineage>
        <taxon>Eukaryota</taxon>
        <taxon>Metazoa</taxon>
        <taxon>Spiralia</taxon>
        <taxon>Lophotrochozoa</taxon>
        <taxon>Mollusca</taxon>
        <taxon>Bivalvia</taxon>
        <taxon>Autobranchia</taxon>
        <taxon>Pteriomorphia</taxon>
        <taxon>Pterioida</taxon>
        <taxon>Pterioidea</taxon>
        <taxon>Pteriidae</taxon>
        <taxon>Pinctada</taxon>
    </lineage>
</organism>
<name>A0AA88YS95_PINIB</name>
<dbReference type="SMART" id="SM00336">
    <property type="entry name" value="BBOX"/>
    <property type="match status" value="1"/>
</dbReference>
<evidence type="ECO:0000256" key="2">
    <source>
        <dbReference type="SAM" id="Coils"/>
    </source>
</evidence>
<dbReference type="Pfam" id="PF00643">
    <property type="entry name" value="zf-B_box"/>
    <property type="match status" value="1"/>
</dbReference>
<evidence type="ECO:0000256" key="1">
    <source>
        <dbReference type="PROSITE-ProRule" id="PRU00024"/>
    </source>
</evidence>
<dbReference type="PANTHER" id="PTHR25462">
    <property type="entry name" value="BONUS, ISOFORM C-RELATED"/>
    <property type="match status" value="1"/>
</dbReference>
<keyword evidence="1" id="KW-0479">Metal-binding</keyword>
<dbReference type="GO" id="GO:0008270">
    <property type="term" value="F:zinc ion binding"/>
    <property type="evidence" value="ECO:0007669"/>
    <property type="project" value="UniProtKB-KW"/>
</dbReference>
<dbReference type="SUPFAM" id="SSF57845">
    <property type="entry name" value="B-box zinc-binding domain"/>
    <property type="match status" value="1"/>
</dbReference>
<gene>
    <name evidence="4" type="ORF">FSP39_024594</name>
</gene>